<dbReference type="Gene3D" id="1.10.3210.10">
    <property type="entry name" value="Hypothetical protein af1432"/>
    <property type="match status" value="1"/>
</dbReference>
<evidence type="ECO:0000313" key="2">
    <source>
        <dbReference type="EMBL" id="MBY0758432.1"/>
    </source>
</evidence>
<keyword evidence="3" id="KW-1185">Reference proteome</keyword>
<dbReference type="EMBL" id="VIRV01000005">
    <property type="protein sequence ID" value="MBY0758432.1"/>
    <property type="molecule type" value="Genomic_DNA"/>
</dbReference>
<dbReference type="Proteomes" id="UP000779049">
    <property type="component" value="Unassembled WGS sequence"/>
</dbReference>
<organism evidence="2 3">
    <name type="scientific">Sellimonas caecigallum</name>
    <dbReference type="NCBI Taxonomy" id="2592333"/>
    <lineage>
        <taxon>Bacteria</taxon>
        <taxon>Bacillati</taxon>
        <taxon>Bacillota</taxon>
        <taxon>Clostridia</taxon>
        <taxon>Lachnospirales</taxon>
        <taxon>Lachnospiraceae</taxon>
        <taxon>Sellimonas</taxon>
    </lineage>
</organism>
<evidence type="ECO:0000313" key="3">
    <source>
        <dbReference type="Proteomes" id="UP000779049"/>
    </source>
</evidence>
<protein>
    <submittedName>
        <fullName evidence="2">HD domain-containing protein</fullName>
    </submittedName>
</protein>
<dbReference type="RefSeq" id="WP_087200689.1">
    <property type="nucleotide sequence ID" value="NZ_CP173660.1"/>
</dbReference>
<reference evidence="2 3" key="1">
    <citation type="journal article" date="2020" name="New Microbes New Infect">
        <title>Sellimonas caecigallum sp. nov., description and genome sequence of a new member of the Sellimonas genus isolated from the cecum of feral chicken.</title>
        <authorList>
            <person name="Wongkuna S."/>
            <person name="Ghimire S."/>
            <person name="Antony L."/>
            <person name="Chankhamhaengdecha S."/>
            <person name="Janvilisri T."/>
            <person name="Scaria J."/>
        </authorList>
    </citation>
    <scope>NUCLEOTIDE SEQUENCE [LARGE SCALE GENOMIC DNA]</scope>
    <source>
        <strain evidence="2 3">SW451</strain>
    </source>
</reference>
<sequence length="225" mass="26181">MNDRGQEGDTCKERKDGIPSVREARALLEEAGRRNPGSWIRHSEYAAEAAGKIAAQCDGIDEEKAYVCGLLHDIGRRFGVGHLSHVYDGYRYLMDLGYEKAARTALSHSFNLKKIEDYIGKFDISEEKQETLRRMLETMEYDDYDYLIQLCDSIAVADGIVTLEERMNDVKSRYGYYPQEKWDRNMELKQYFEEKMGKELYRSCSDGRLDESIGCSDEHHRTWRQ</sequence>
<proteinExistence type="predicted"/>
<dbReference type="Pfam" id="PF01966">
    <property type="entry name" value="HD"/>
    <property type="match status" value="1"/>
</dbReference>
<feature type="domain" description="HD/PDEase" evidence="1">
    <location>
        <begin position="35"/>
        <end position="166"/>
    </location>
</feature>
<dbReference type="SUPFAM" id="SSF109604">
    <property type="entry name" value="HD-domain/PDEase-like"/>
    <property type="match status" value="1"/>
</dbReference>
<comment type="caution">
    <text evidence="2">The sequence shown here is derived from an EMBL/GenBank/DDBJ whole genome shotgun (WGS) entry which is preliminary data.</text>
</comment>
<evidence type="ECO:0000259" key="1">
    <source>
        <dbReference type="SMART" id="SM00471"/>
    </source>
</evidence>
<dbReference type="InterPro" id="IPR003607">
    <property type="entry name" value="HD/PDEase_dom"/>
</dbReference>
<accession>A0ABS7L6M1</accession>
<dbReference type="SMART" id="SM00471">
    <property type="entry name" value="HDc"/>
    <property type="match status" value="1"/>
</dbReference>
<gene>
    <name evidence="2" type="ORF">FLB61_04880</name>
</gene>
<name>A0ABS7L6M1_9FIRM</name>
<dbReference type="CDD" id="cd00077">
    <property type="entry name" value="HDc"/>
    <property type="match status" value="1"/>
</dbReference>
<dbReference type="InterPro" id="IPR006674">
    <property type="entry name" value="HD_domain"/>
</dbReference>